<dbReference type="RefSeq" id="WP_014803916.1">
    <property type="nucleotide sequence ID" value="NC_018020.1"/>
</dbReference>
<dbReference type="Proteomes" id="UP000006048">
    <property type="component" value="Chromosome"/>
</dbReference>
<dbReference type="Gene3D" id="3.30.70.1230">
    <property type="entry name" value="Nucleotide cyclase"/>
    <property type="match status" value="1"/>
</dbReference>
<keyword evidence="1" id="KW-1133">Transmembrane helix</keyword>
<keyword evidence="1" id="KW-0812">Transmembrane</keyword>
<dbReference type="GO" id="GO:0006171">
    <property type="term" value="P:cAMP biosynthetic process"/>
    <property type="evidence" value="ECO:0007669"/>
    <property type="project" value="TreeGrafter"/>
</dbReference>
<feature type="transmembrane region" description="Helical" evidence="1">
    <location>
        <begin position="261"/>
        <end position="277"/>
    </location>
</feature>
<feature type="transmembrane region" description="Helical" evidence="1">
    <location>
        <begin position="354"/>
        <end position="372"/>
    </location>
</feature>
<dbReference type="PATRIC" id="fig|869212.3.peg.2797"/>
<dbReference type="Pfam" id="PF07695">
    <property type="entry name" value="7TMR-DISM_7TM"/>
    <property type="match status" value="1"/>
</dbReference>
<feature type="chain" id="PRO_5003686813" evidence="2">
    <location>
        <begin position="22"/>
        <end position="707"/>
    </location>
</feature>
<dbReference type="Pfam" id="PF00211">
    <property type="entry name" value="Guanylate_cyc"/>
    <property type="match status" value="1"/>
</dbReference>
<organism evidence="4 5">
    <name type="scientific">Turneriella parva (strain ATCC BAA-1111 / DSM 21527 / NCTC 11395 / H)</name>
    <name type="common">Leptospira parva</name>
    <dbReference type="NCBI Taxonomy" id="869212"/>
    <lineage>
        <taxon>Bacteria</taxon>
        <taxon>Pseudomonadati</taxon>
        <taxon>Spirochaetota</taxon>
        <taxon>Spirochaetia</taxon>
        <taxon>Leptospirales</taxon>
        <taxon>Leptospiraceae</taxon>
        <taxon>Turneriella</taxon>
    </lineage>
</organism>
<dbReference type="Gene3D" id="2.60.120.260">
    <property type="entry name" value="Galactose-binding domain-like"/>
    <property type="match status" value="1"/>
</dbReference>
<feature type="transmembrane region" description="Helical" evidence="1">
    <location>
        <begin position="297"/>
        <end position="316"/>
    </location>
</feature>
<dbReference type="PANTHER" id="PTHR43081:SF1">
    <property type="entry name" value="ADENYLATE CYCLASE, TERMINAL-DIFFERENTIATION SPECIFIC"/>
    <property type="match status" value="1"/>
</dbReference>
<protein>
    <submittedName>
        <fullName evidence="4">Adenylate/guanylate cyclase</fullName>
    </submittedName>
</protein>
<keyword evidence="5" id="KW-1185">Reference proteome</keyword>
<name>I4B807_TURPD</name>
<evidence type="ECO:0000313" key="5">
    <source>
        <dbReference type="Proteomes" id="UP000006048"/>
    </source>
</evidence>
<feature type="transmembrane region" description="Helical" evidence="1">
    <location>
        <begin position="198"/>
        <end position="219"/>
    </location>
</feature>
<feature type="transmembrane region" description="Helical" evidence="1">
    <location>
        <begin position="384"/>
        <end position="404"/>
    </location>
</feature>
<dbReference type="HOGENOM" id="CLU_000445_105_5_12"/>
<dbReference type="CDD" id="cd07302">
    <property type="entry name" value="CHD"/>
    <property type="match status" value="1"/>
</dbReference>
<dbReference type="InterPro" id="IPR029787">
    <property type="entry name" value="Nucleotide_cyclase"/>
</dbReference>
<sequence length="707" mass="80279">MPNRLKGIATLALLCGARLFAEVPVAAPDKVTALNSAEGHAWVAKAGFYKPAALNEKRGKEIPESFTTPAYSSVKVPANLAPQLNISGLEPAHYALQFQVAAVPTLPFAIRIGEINDRDRVYLNGRLIGATGDFTSNEPQAYDKVRTYAIPAGLMRAGTNTLVVDVQGVLEKESGIYRDRVEIGPADKIYGAYYLENLWSSLALVAYLTFGLYFLLFFIRRRHERENFYFAVFAIALVVYSGLHTQIKYEYGLQLYFWKRVQYLALFLLVPSFYYFIRNYYKPKRALWLKIIDIATYTANAIIAGVGVAVCVSSDVKLWDHLQNNIVTYTWLIYIVGMAIVLIREVVRKNKDAIIMSVSFIILLVTMFLDILSGQAKINLPPLLTYVFIFFILSMALVLANRFVRLHDETEELNENLEKFNAASRRFVPFEFLKMLDKESILDVNLGDQVQRDMAVLFSDIRGFTSLSEKMTPKENFDFINSYLDKVGPVIRDHRGFIDKYIGDAVMALFPSSAEDALEAALAMHERVRIWNDRRARHDYAAIRIGIGIHQGRVMLGTIGEHQRMDGTVIADAVNLASRIESLTKNYGAGTLISDISWNTVANKSQYEWRPVDRVAVKGKNEPVDLIEIFNSDHDELRKLKQRQKDTFSEALQLYRKGSFADAKSAFLQLAAENPQDKTLRLYLERLERNIQYPPKEWLGFEVLTEK</sequence>
<dbReference type="EMBL" id="CP002959">
    <property type="protein sequence ID" value="AFM13414.1"/>
    <property type="molecule type" value="Genomic_DNA"/>
</dbReference>
<dbReference type="SMART" id="SM00044">
    <property type="entry name" value="CYCc"/>
    <property type="match status" value="1"/>
</dbReference>
<evidence type="ECO:0000256" key="2">
    <source>
        <dbReference type="SAM" id="SignalP"/>
    </source>
</evidence>
<dbReference type="InterPro" id="IPR001054">
    <property type="entry name" value="A/G_cyclase"/>
</dbReference>
<feature type="signal peptide" evidence="2">
    <location>
        <begin position="1"/>
        <end position="21"/>
    </location>
</feature>
<feature type="domain" description="Guanylate cyclase" evidence="3">
    <location>
        <begin position="455"/>
        <end position="581"/>
    </location>
</feature>
<dbReference type="KEGG" id="tpx:Turpa_2775"/>
<feature type="transmembrane region" description="Helical" evidence="1">
    <location>
        <begin position="228"/>
        <end position="249"/>
    </location>
</feature>
<evidence type="ECO:0000313" key="4">
    <source>
        <dbReference type="EMBL" id="AFM13414.1"/>
    </source>
</evidence>
<gene>
    <name evidence="4" type="ordered locus">Turpa_2775</name>
</gene>
<dbReference type="SUPFAM" id="SSF55073">
    <property type="entry name" value="Nucleotide cyclase"/>
    <property type="match status" value="1"/>
</dbReference>
<proteinExistence type="predicted"/>
<dbReference type="STRING" id="869212.Turpa_2775"/>
<dbReference type="PANTHER" id="PTHR43081">
    <property type="entry name" value="ADENYLATE CYCLASE, TERMINAL-DIFFERENTIATION SPECIFIC-RELATED"/>
    <property type="match status" value="1"/>
</dbReference>
<accession>I4B807</accession>
<dbReference type="AlphaFoldDB" id="I4B807"/>
<feature type="transmembrane region" description="Helical" evidence="1">
    <location>
        <begin position="328"/>
        <end position="347"/>
    </location>
</feature>
<dbReference type="PROSITE" id="PS50125">
    <property type="entry name" value="GUANYLATE_CYCLASE_2"/>
    <property type="match status" value="1"/>
</dbReference>
<evidence type="ECO:0000256" key="1">
    <source>
        <dbReference type="SAM" id="Phobius"/>
    </source>
</evidence>
<evidence type="ECO:0000259" key="3">
    <source>
        <dbReference type="PROSITE" id="PS50125"/>
    </source>
</evidence>
<keyword evidence="2" id="KW-0732">Signal</keyword>
<dbReference type="InterPro" id="IPR011623">
    <property type="entry name" value="7TMR_DISM_rcpt_extracell_dom1"/>
</dbReference>
<dbReference type="GO" id="GO:0004016">
    <property type="term" value="F:adenylate cyclase activity"/>
    <property type="evidence" value="ECO:0007669"/>
    <property type="project" value="UniProtKB-ARBA"/>
</dbReference>
<dbReference type="GO" id="GO:0035556">
    <property type="term" value="P:intracellular signal transduction"/>
    <property type="evidence" value="ECO:0007669"/>
    <property type="project" value="InterPro"/>
</dbReference>
<reference evidence="4 5" key="1">
    <citation type="submission" date="2012-06" db="EMBL/GenBank/DDBJ databases">
        <title>The complete chromosome of genome of Turneriella parva DSM 21527.</title>
        <authorList>
            <consortium name="US DOE Joint Genome Institute (JGI-PGF)"/>
            <person name="Lucas S."/>
            <person name="Han J."/>
            <person name="Lapidus A."/>
            <person name="Bruce D."/>
            <person name="Goodwin L."/>
            <person name="Pitluck S."/>
            <person name="Peters L."/>
            <person name="Kyrpides N."/>
            <person name="Mavromatis K."/>
            <person name="Ivanova N."/>
            <person name="Mikhailova N."/>
            <person name="Chertkov O."/>
            <person name="Detter J.C."/>
            <person name="Tapia R."/>
            <person name="Han C."/>
            <person name="Land M."/>
            <person name="Hauser L."/>
            <person name="Markowitz V."/>
            <person name="Cheng J.-F."/>
            <person name="Hugenholtz P."/>
            <person name="Woyke T."/>
            <person name="Wu D."/>
            <person name="Gronow S."/>
            <person name="Wellnitz S."/>
            <person name="Brambilla E."/>
            <person name="Klenk H.-P."/>
            <person name="Eisen J.A."/>
        </authorList>
    </citation>
    <scope>NUCLEOTIDE SEQUENCE [LARGE SCALE GENOMIC DNA]</scope>
    <source>
        <strain evidence="5">ATCC BAA-1111 / DSM 21527 / NCTC 11395 / H</strain>
    </source>
</reference>
<dbReference type="InterPro" id="IPR050697">
    <property type="entry name" value="Adenylyl/Guanylyl_Cyclase_3/4"/>
</dbReference>
<keyword evidence="1" id="KW-0472">Membrane</keyword>